<proteinExistence type="predicted"/>
<dbReference type="SUPFAM" id="SSF51905">
    <property type="entry name" value="FAD/NAD(P)-binding domain"/>
    <property type="match status" value="1"/>
</dbReference>
<evidence type="ECO:0000256" key="2">
    <source>
        <dbReference type="ARBA" id="ARBA00022630"/>
    </source>
</evidence>
<dbReference type="Gene3D" id="3.30.70.2450">
    <property type="match status" value="1"/>
</dbReference>
<feature type="compositionally biased region" description="Basic and acidic residues" evidence="4">
    <location>
        <begin position="157"/>
        <end position="169"/>
    </location>
</feature>
<dbReference type="AlphaFoldDB" id="A0A3M2LM61"/>
<keyword evidence="2" id="KW-0285">Flavoprotein</keyword>
<dbReference type="EMBL" id="RFFJ01000109">
    <property type="protein sequence ID" value="RMI37623.1"/>
    <property type="molecule type" value="Genomic_DNA"/>
</dbReference>
<accession>A0A3M2LM61</accession>
<dbReference type="GO" id="GO:0071949">
    <property type="term" value="F:FAD binding"/>
    <property type="evidence" value="ECO:0007669"/>
    <property type="project" value="InterPro"/>
</dbReference>
<feature type="region of interest" description="Disordered" evidence="4">
    <location>
        <begin position="92"/>
        <end position="189"/>
    </location>
</feature>
<feature type="compositionally biased region" description="Basic and acidic residues" evidence="4">
    <location>
        <begin position="24"/>
        <end position="34"/>
    </location>
</feature>
<keyword evidence="7" id="KW-1185">Reference proteome</keyword>
<reference evidence="6 7" key="1">
    <citation type="submission" date="2018-10" db="EMBL/GenBank/DDBJ databases">
        <title>Isolation, diversity and antifungal activity of actinobacteria from wheat.</title>
        <authorList>
            <person name="Han C."/>
        </authorList>
    </citation>
    <scope>NUCLEOTIDE SEQUENCE [LARGE SCALE GENOMIC DNA]</scope>
    <source>
        <strain evidence="6 7">NEAU-YY642</strain>
    </source>
</reference>
<dbReference type="Proteomes" id="UP000278673">
    <property type="component" value="Unassembled WGS sequence"/>
</dbReference>
<feature type="region of interest" description="Disordered" evidence="4">
    <location>
        <begin position="1"/>
        <end position="34"/>
    </location>
</feature>
<evidence type="ECO:0000256" key="1">
    <source>
        <dbReference type="ARBA" id="ARBA00001974"/>
    </source>
</evidence>
<feature type="domain" description="FAD-binding" evidence="5">
    <location>
        <begin position="194"/>
        <end position="530"/>
    </location>
</feature>
<evidence type="ECO:0000256" key="3">
    <source>
        <dbReference type="ARBA" id="ARBA00022827"/>
    </source>
</evidence>
<keyword evidence="3" id="KW-0274">FAD</keyword>
<gene>
    <name evidence="6" type="ORF">EBN88_18645</name>
</gene>
<comment type="cofactor">
    <cofactor evidence="1">
        <name>FAD</name>
        <dbReference type="ChEBI" id="CHEBI:57692"/>
    </cofactor>
</comment>
<dbReference type="InterPro" id="IPR050641">
    <property type="entry name" value="RIFMO-like"/>
</dbReference>
<dbReference type="Pfam" id="PF21274">
    <property type="entry name" value="Rng_hyd_C"/>
    <property type="match status" value="1"/>
</dbReference>
<protein>
    <recommendedName>
        <fullName evidence="5">FAD-binding domain-containing protein</fullName>
    </recommendedName>
</protein>
<dbReference type="PRINTS" id="PR00420">
    <property type="entry name" value="RNGMNOXGNASE"/>
</dbReference>
<dbReference type="PANTHER" id="PTHR43004:SF19">
    <property type="entry name" value="BINDING MONOOXYGENASE, PUTATIVE (JCVI)-RELATED"/>
    <property type="match status" value="1"/>
</dbReference>
<dbReference type="Pfam" id="PF01494">
    <property type="entry name" value="FAD_binding_3"/>
    <property type="match status" value="1"/>
</dbReference>
<evidence type="ECO:0000256" key="4">
    <source>
        <dbReference type="SAM" id="MobiDB-lite"/>
    </source>
</evidence>
<name>A0A3M2LM61_9ACTN</name>
<organism evidence="6 7">
    <name type="scientific">Streptomyces triticirhizae</name>
    <dbReference type="NCBI Taxonomy" id="2483353"/>
    <lineage>
        <taxon>Bacteria</taxon>
        <taxon>Bacillati</taxon>
        <taxon>Actinomycetota</taxon>
        <taxon>Actinomycetes</taxon>
        <taxon>Kitasatosporales</taxon>
        <taxon>Streptomycetaceae</taxon>
        <taxon>Streptomyces</taxon>
    </lineage>
</organism>
<feature type="compositionally biased region" description="Basic residues" evidence="4">
    <location>
        <begin position="136"/>
        <end position="149"/>
    </location>
</feature>
<sequence length="680" mass="74184">MEAFQRTEQHRDRRPSLTLSRRGGRGEFRLRPPGAEHRLVTHLFPASRGPGHRLLDRTLGGRLFRGRALRRWARPEPPQRPGRRLRVLPGRGRRIRAAQLPRHRHHRDGRPGPRRRPLVPARRADRRHALPEREHRHLRVRRGRAHPPLHRVLQPPRPDRPFRPGRREVSPVSPTPSAAPAPGDRAGRALPHSTDVLIVGAGPTGLALASALRTMGVDHVLIDRAAAPAVHSRAAAAHARTLESLATIGAAEPLVARGRPGRAFVARDGERQVVSTPFDELDTPYPFVLAVPQQTTEEVLQARLEELGGTVHRRHTLLDLTELYPGMNALVVNDETGELTSVRARYVVGCDGIHSTVRQRTGIPFVGHDRPHNFALIEFEMEWSGPEGEITFFFSPAGLLAVSHLPGDLYRIVALVDDDAGTPTLEDIQHMLDTRGPTAAGARVKRLEMASTWRVTHRLADAFSKGPVFLVGDAAHVHSPVGAQGMNTGIQDAFNLAWKLGAVLDGTASPELLHTYNAERRAIAQGVLGFTAQLHDASTLSDAESIHLRNEVLAAASHIPEFQTWLARRLAQIATAYPGAEPGTPHPRVGERMPPRPGMAEGIGWSLLLPPGLDAPTARAVEEAAAASPTRLAVAEVADLPHAVLVRPDGHVALTAPGPEAATLPEALRGWLNRPWPADA</sequence>
<feature type="compositionally biased region" description="Basic residues" evidence="4">
    <location>
        <begin position="92"/>
        <end position="117"/>
    </location>
</feature>
<comment type="caution">
    <text evidence="6">The sequence shown here is derived from an EMBL/GenBank/DDBJ whole genome shotgun (WGS) entry which is preliminary data.</text>
</comment>
<evidence type="ECO:0000259" key="5">
    <source>
        <dbReference type="Pfam" id="PF01494"/>
    </source>
</evidence>
<evidence type="ECO:0000313" key="6">
    <source>
        <dbReference type="EMBL" id="RMI37623.1"/>
    </source>
</evidence>
<dbReference type="Gene3D" id="3.40.30.120">
    <property type="match status" value="1"/>
</dbReference>
<dbReference type="PANTHER" id="PTHR43004">
    <property type="entry name" value="TRK SYSTEM POTASSIUM UPTAKE PROTEIN"/>
    <property type="match status" value="1"/>
</dbReference>
<evidence type="ECO:0000313" key="7">
    <source>
        <dbReference type="Proteomes" id="UP000278673"/>
    </source>
</evidence>
<dbReference type="Gene3D" id="3.50.50.60">
    <property type="entry name" value="FAD/NAD(P)-binding domain"/>
    <property type="match status" value="1"/>
</dbReference>
<dbReference type="InterPro" id="IPR036188">
    <property type="entry name" value="FAD/NAD-bd_sf"/>
</dbReference>
<feature type="compositionally biased region" description="Basic and acidic residues" evidence="4">
    <location>
        <begin position="1"/>
        <end position="15"/>
    </location>
</feature>
<dbReference type="GO" id="GO:0016709">
    <property type="term" value="F:oxidoreductase activity, acting on paired donors, with incorporation or reduction of molecular oxygen, NAD(P)H as one donor, and incorporation of one atom of oxygen"/>
    <property type="evidence" value="ECO:0007669"/>
    <property type="project" value="UniProtKB-ARBA"/>
</dbReference>
<dbReference type="InterPro" id="IPR002938">
    <property type="entry name" value="FAD-bd"/>
</dbReference>